<dbReference type="SUPFAM" id="SSF46689">
    <property type="entry name" value="Homeodomain-like"/>
    <property type="match status" value="1"/>
</dbReference>
<evidence type="ECO:0000259" key="4">
    <source>
        <dbReference type="PROSITE" id="PS01124"/>
    </source>
</evidence>
<keyword evidence="3" id="KW-0804">Transcription</keyword>
<dbReference type="Pfam" id="PF12833">
    <property type="entry name" value="HTH_18"/>
    <property type="match status" value="1"/>
</dbReference>
<comment type="caution">
    <text evidence="5">The sequence shown here is derived from an EMBL/GenBank/DDBJ whole genome shotgun (WGS) entry which is preliminary data.</text>
</comment>
<accession>A0A3N5Y066</accession>
<name>A0A3N5Y066_9ALTE</name>
<dbReference type="PROSITE" id="PS01124">
    <property type="entry name" value="HTH_ARAC_FAMILY_2"/>
    <property type="match status" value="1"/>
</dbReference>
<protein>
    <submittedName>
        <fullName evidence="5">AraC family transcriptional regulator</fullName>
    </submittedName>
</protein>
<dbReference type="PANTHER" id="PTHR47894">
    <property type="entry name" value="HTH-TYPE TRANSCRIPTIONAL REGULATOR GADX"/>
    <property type="match status" value="1"/>
</dbReference>
<dbReference type="PANTHER" id="PTHR47894:SF1">
    <property type="entry name" value="HTH-TYPE TRANSCRIPTIONAL REGULATOR VQSM"/>
    <property type="match status" value="1"/>
</dbReference>
<evidence type="ECO:0000256" key="1">
    <source>
        <dbReference type="ARBA" id="ARBA00023015"/>
    </source>
</evidence>
<evidence type="ECO:0000256" key="3">
    <source>
        <dbReference type="ARBA" id="ARBA00023163"/>
    </source>
</evidence>
<dbReference type="Gene3D" id="1.10.10.60">
    <property type="entry name" value="Homeodomain-like"/>
    <property type="match status" value="1"/>
</dbReference>
<dbReference type="OrthoDB" id="6816069at2"/>
<dbReference type="InterPro" id="IPR009057">
    <property type="entry name" value="Homeodomain-like_sf"/>
</dbReference>
<dbReference type="GO" id="GO:0003700">
    <property type="term" value="F:DNA-binding transcription factor activity"/>
    <property type="evidence" value="ECO:0007669"/>
    <property type="project" value="InterPro"/>
</dbReference>
<dbReference type="Pfam" id="PF12625">
    <property type="entry name" value="Arabinose_bd"/>
    <property type="match status" value="1"/>
</dbReference>
<evidence type="ECO:0000256" key="2">
    <source>
        <dbReference type="ARBA" id="ARBA00023125"/>
    </source>
</evidence>
<dbReference type="InterPro" id="IPR032687">
    <property type="entry name" value="AraC-type_N"/>
</dbReference>
<dbReference type="GO" id="GO:0000976">
    <property type="term" value="F:transcription cis-regulatory region binding"/>
    <property type="evidence" value="ECO:0007669"/>
    <property type="project" value="TreeGrafter"/>
</dbReference>
<feature type="domain" description="HTH araC/xylS-type" evidence="4">
    <location>
        <begin position="236"/>
        <end position="332"/>
    </location>
</feature>
<sequence length="335" mass="37701">MPLSVPTFYIAQLNQLLIEQGFDLRALLRKKNASLDALQRPSATLSLKAFDELLTDIATQTGQPHLGLLLGKRLQVSHHGPFGLAMANSENVFDVINLVSEFLSVRLPFLSLSAEHTKHNVIVTLSSLHQSGFAHQFVIDALAMAFLNIQNALFSKTKTQPIKRILFDYPLPETMNLQKYFEGIAYTDSHPFCGMILDKEACRTQLEHYDPVGLQYAKEMCAREITALKGALTTSEKVRALFESEATLPSLEKIASLLCVSKRTLHRQLENENTSFKLLRESWLKSKAANYLLVKNLSVEQTADLLGYTDSANFRRAFKRWFHISPSKFAAQNTL</sequence>
<dbReference type="InterPro" id="IPR018060">
    <property type="entry name" value="HTH_AraC"/>
</dbReference>
<dbReference type="GO" id="GO:0005829">
    <property type="term" value="C:cytosol"/>
    <property type="evidence" value="ECO:0007669"/>
    <property type="project" value="TreeGrafter"/>
</dbReference>
<dbReference type="Proteomes" id="UP000275281">
    <property type="component" value="Unassembled WGS sequence"/>
</dbReference>
<dbReference type="EMBL" id="RPOK01000002">
    <property type="protein sequence ID" value="RPJ66997.1"/>
    <property type="molecule type" value="Genomic_DNA"/>
</dbReference>
<proteinExistence type="predicted"/>
<keyword evidence="2" id="KW-0238">DNA-binding</keyword>
<dbReference type="RefSeq" id="WP_124026902.1">
    <property type="nucleotide sequence ID" value="NZ_JBHRSN010000015.1"/>
</dbReference>
<organism evidence="5 6">
    <name type="scientific">Alteromonas sediminis</name>
    <dbReference type="NCBI Taxonomy" id="2259342"/>
    <lineage>
        <taxon>Bacteria</taxon>
        <taxon>Pseudomonadati</taxon>
        <taxon>Pseudomonadota</taxon>
        <taxon>Gammaproteobacteria</taxon>
        <taxon>Alteromonadales</taxon>
        <taxon>Alteromonadaceae</taxon>
        <taxon>Alteromonas/Salinimonas group</taxon>
        <taxon>Alteromonas</taxon>
    </lineage>
</organism>
<evidence type="ECO:0000313" key="5">
    <source>
        <dbReference type="EMBL" id="RPJ66997.1"/>
    </source>
</evidence>
<evidence type="ECO:0000313" key="6">
    <source>
        <dbReference type="Proteomes" id="UP000275281"/>
    </source>
</evidence>
<keyword evidence="6" id="KW-1185">Reference proteome</keyword>
<gene>
    <name evidence="5" type="ORF">DRW07_05485</name>
</gene>
<dbReference type="SMART" id="SM00342">
    <property type="entry name" value="HTH_ARAC"/>
    <property type="match status" value="1"/>
</dbReference>
<keyword evidence="1" id="KW-0805">Transcription regulation</keyword>
<dbReference type="AlphaFoldDB" id="A0A3N5Y066"/>
<reference evidence="5 6" key="1">
    <citation type="submission" date="2018-11" db="EMBL/GenBank/DDBJ databases">
        <authorList>
            <person name="Ye M.-Q."/>
            <person name="Du Z.-J."/>
        </authorList>
    </citation>
    <scope>NUCLEOTIDE SEQUENCE [LARGE SCALE GENOMIC DNA]</scope>
    <source>
        <strain evidence="5 6">U0105</strain>
    </source>
</reference>